<dbReference type="PROSITE" id="PS50173">
    <property type="entry name" value="UMUC"/>
    <property type="match status" value="1"/>
</dbReference>
<dbReference type="GO" id="GO:0042276">
    <property type="term" value="P:error-prone translesion synthesis"/>
    <property type="evidence" value="ECO:0007669"/>
    <property type="project" value="TreeGrafter"/>
</dbReference>
<gene>
    <name evidence="3" type="ORF">JPM2_4450</name>
</gene>
<dbReference type="Gene3D" id="1.10.150.20">
    <property type="entry name" value="5' to 3' exonuclease, C-terminal subdomain"/>
    <property type="match status" value="1"/>
</dbReference>
<dbReference type="PANTHER" id="PTHR11076:SF33">
    <property type="entry name" value="DNA POLYMERASE KAPPA"/>
    <property type="match status" value="1"/>
</dbReference>
<evidence type="ECO:0000256" key="1">
    <source>
        <dbReference type="ARBA" id="ARBA00010945"/>
    </source>
</evidence>
<keyword evidence="4" id="KW-1185">Reference proteome</keyword>
<dbReference type="InterPro" id="IPR017961">
    <property type="entry name" value="DNA_pol_Y-fam_little_finger"/>
</dbReference>
<evidence type="ECO:0000313" key="4">
    <source>
        <dbReference type="Proteomes" id="UP000464317"/>
    </source>
</evidence>
<dbReference type="GO" id="GO:0003684">
    <property type="term" value="F:damaged DNA binding"/>
    <property type="evidence" value="ECO:0007669"/>
    <property type="project" value="InterPro"/>
</dbReference>
<dbReference type="AlphaFoldDB" id="A0A809RTW1"/>
<dbReference type="KEGG" id="mfel:JPM2_4450"/>
<dbReference type="InterPro" id="IPR050116">
    <property type="entry name" value="DNA_polymerase-Y"/>
</dbReference>
<dbReference type="GO" id="GO:0009432">
    <property type="term" value="P:SOS response"/>
    <property type="evidence" value="ECO:0007669"/>
    <property type="project" value="TreeGrafter"/>
</dbReference>
<comment type="similarity">
    <text evidence="1">Belongs to the DNA polymerase type-Y family.</text>
</comment>
<accession>A0A809RTW1</accession>
<dbReference type="Proteomes" id="UP000464317">
    <property type="component" value="Chromosome"/>
</dbReference>
<dbReference type="InterPro" id="IPR043128">
    <property type="entry name" value="Rev_trsase/Diguanyl_cyclase"/>
</dbReference>
<dbReference type="PANTHER" id="PTHR11076">
    <property type="entry name" value="DNA REPAIR POLYMERASE UMUC / TRANSFERASE FAMILY MEMBER"/>
    <property type="match status" value="1"/>
</dbReference>
<feature type="domain" description="UmuC" evidence="2">
    <location>
        <begin position="6"/>
        <end position="187"/>
    </location>
</feature>
<dbReference type="Gene3D" id="3.30.70.270">
    <property type="match status" value="1"/>
</dbReference>
<evidence type="ECO:0000313" key="3">
    <source>
        <dbReference type="EMBL" id="BBU47752.1"/>
    </source>
</evidence>
<dbReference type="RefSeq" id="WP_161553202.1">
    <property type="nucleotide sequence ID" value="NZ_AP022325.1"/>
</dbReference>
<organism evidence="3 4">
    <name type="scientific">Mycoplasmopsis felis</name>
    <dbReference type="NCBI Taxonomy" id="33923"/>
    <lineage>
        <taxon>Bacteria</taxon>
        <taxon>Bacillati</taxon>
        <taxon>Mycoplasmatota</taxon>
        <taxon>Mycoplasmoidales</taxon>
        <taxon>Metamycoplasmataceae</taxon>
        <taxon>Mycoplasmopsis</taxon>
    </lineage>
</organism>
<dbReference type="InterPro" id="IPR036775">
    <property type="entry name" value="DNA_pol_Y-fam_lit_finger_sf"/>
</dbReference>
<proteinExistence type="inferred from homology"/>
<dbReference type="SUPFAM" id="SSF100879">
    <property type="entry name" value="Lesion bypass DNA polymerase (Y-family), little finger domain"/>
    <property type="match status" value="1"/>
</dbReference>
<dbReference type="SUPFAM" id="SSF56672">
    <property type="entry name" value="DNA/RNA polymerases"/>
    <property type="match status" value="1"/>
</dbReference>
<dbReference type="InterPro" id="IPR001126">
    <property type="entry name" value="UmuC"/>
</dbReference>
<dbReference type="Pfam" id="PF00817">
    <property type="entry name" value="IMS"/>
    <property type="match status" value="1"/>
</dbReference>
<dbReference type="GO" id="GO:0005829">
    <property type="term" value="C:cytosol"/>
    <property type="evidence" value="ECO:0007669"/>
    <property type="project" value="TreeGrafter"/>
</dbReference>
<sequence length="412" mass="48139">MNRPYIFHIDFDSYFVSAIRSLKPHLKNKPVAIAKKGEHAIAVSVSYDLREKGFKAGSSVNEILKKVPNAYIEEPRFDLFIYKSNSIFNFLKKNYAKELEVGSIDECYLEINTFVKTDTQALNLAKEIQSVILNEFDIPITIGISKTKFYAKMTTNLYKPNGIGIANKENYKELFFDLDISKFHGIGKQLSKKFYEIGIQTIGQLYQLNKNDYKLRSIFKTSGYKYLDLLNYDLESKVISTPPEPKGVGHDITFGYNETEFDIYNHIKEQSIKISNKLNKIYKLGKLITFGIRNKEDNWIFKHKKLDKYTSSEDKIYNESIYLYKKYFINEKIIGISIRISELINIYENYENLSLFENKNRSNTNTKIQNIINNVNLKLKKKKLETLNEYNIKRIKKNRTQSSSIEIGVFKR</sequence>
<dbReference type="Pfam" id="PF11799">
    <property type="entry name" value="IMS_C"/>
    <property type="match status" value="1"/>
</dbReference>
<evidence type="ECO:0000259" key="2">
    <source>
        <dbReference type="PROSITE" id="PS50173"/>
    </source>
</evidence>
<dbReference type="GO" id="GO:0003887">
    <property type="term" value="F:DNA-directed DNA polymerase activity"/>
    <property type="evidence" value="ECO:0007669"/>
    <property type="project" value="TreeGrafter"/>
</dbReference>
<dbReference type="Gene3D" id="3.30.1490.100">
    <property type="entry name" value="DNA polymerase, Y-family, little finger domain"/>
    <property type="match status" value="1"/>
</dbReference>
<reference evidence="3 4" key="1">
    <citation type="submission" date="2020-01" db="EMBL/GenBank/DDBJ databases">
        <title>Complete genome sequence of Mycoplasma felis strain Myco-2.</title>
        <authorList>
            <person name="Kinoshita Y."/>
            <person name="Niwa H."/>
            <person name="Uchida-Fujii E."/>
            <person name="Nukada T."/>
        </authorList>
    </citation>
    <scope>NUCLEOTIDE SEQUENCE [LARGE SCALE GENOMIC DNA]</scope>
    <source>
        <strain evidence="3 4">Myco-2</strain>
    </source>
</reference>
<dbReference type="Gene3D" id="3.40.1170.60">
    <property type="match status" value="1"/>
</dbReference>
<protein>
    <submittedName>
        <fullName evidence="3">DNA polymerase IV</fullName>
    </submittedName>
</protein>
<name>A0A809RTW1_9BACT</name>
<dbReference type="InterPro" id="IPR043502">
    <property type="entry name" value="DNA/RNA_pol_sf"/>
</dbReference>
<dbReference type="GO" id="GO:0006281">
    <property type="term" value="P:DNA repair"/>
    <property type="evidence" value="ECO:0007669"/>
    <property type="project" value="InterPro"/>
</dbReference>
<dbReference type="EMBL" id="AP022325">
    <property type="protein sequence ID" value="BBU47752.1"/>
    <property type="molecule type" value="Genomic_DNA"/>
</dbReference>